<evidence type="ECO:0000313" key="2">
    <source>
        <dbReference type="Proteomes" id="UP001152523"/>
    </source>
</evidence>
<dbReference type="PANTHER" id="PTHR45786:SF74">
    <property type="entry name" value="ATP-DEPENDENT DNA HELICASE"/>
    <property type="match status" value="1"/>
</dbReference>
<comment type="caution">
    <text evidence="1">The sequence shown here is derived from an EMBL/GenBank/DDBJ whole genome shotgun (WGS) entry which is preliminary data.</text>
</comment>
<feature type="non-terminal residue" evidence="1">
    <location>
        <position position="74"/>
    </location>
</feature>
<sequence length="74" mass="8426">MCCNKGNVVLPPMKEPPCLLEGLIFGLDERSRHFLENIRSYNSMFSFTSMGGKIDTQINDGRAPRVFRLNGQNY</sequence>
<organism evidence="1 2">
    <name type="scientific">Cuscuta epithymum</name>
    <dbReference type="NCBI Taxonomy" id="186058"/>
    <lineage>
        <taxon>Eukaryota</taxon>
        <taxon>Viridiplantae</taxon>
        <taxon>Streptophyta</taxon>
        <taxon>Embryophyta</taxon>
        <taxon>Tracheophyta</taxon>
        <taxon>Spermatophyta</taxon>
        <taxon>Magnoliopsida</taxon>
        <taxon>eudicotyledons</taxon>
        <taxon>Gunneridae</taxon>
        <taxon>Pentapetalae</taxon>
        <taxon>asterids</taxon>
        <taxon>lamiids</taxon>
        <taxon>Solanales</taxon>
        <taxon>Convolvulaceae</taxon>
        <taxon>Cuscuteae</taxon>
        <taxon>Cuscuta</taxon>
        <taxon>Cuscuta subgen. Cuscuta</taxon>
    </lineage>
</organism>
<gene>
    <name evidence="1" type="ORF">CEPIT_LOCUS43252</name>
</gene>
<dbReference type="Proteomes" id="UP001152523">
    <property type="component" value="Unassembled WGS sequence"/>
</dbReference>
<dbReference type="AlphaFoldDB" id="A0AAV0GGV5"/>
<proteinExistence type="predicted"/>
<evidence type="ECO:0000313" key="1">
    <source>
        <dbReference type="EMBL" id="CAH9146788.1"/>
    </source>
</evidence>
<name>A0AAV0GGV5_9ASTE</name>
<keyword evidence="2" id="KW-1185">Reference proteome</keyword>
<dbReference type="EMBL" id="CAMAPF010001115">
    <property type="protein sequence ID" value="CAH9146788.1"/>
    <property type="molecule type" value="Genomic_DNA"/>
</dbReference>
<accession>A0AAV0GGV5</accession>
<dbReference type="PANTHER" id="PTHR45786">
    <property type="entry name" value="DNA BINDING PROTEIN-LIKE"/>
    <property type="match status" value="1"/>
</dbReference>
<protein>
    <submittedName>
        <fullName evidence="1">Uncharacterized protein</fullName>
    </submittedName>
</protein>
<reference evidence="1" key="1">
    <citation type="submission" date="2022-07" db="EMBL/GenBank/DDBJ databases">
        <authorList>
            <person name="Macas J."/>
            <person name="Novak P."/>
            <person name="Neumann P."/>
        </authorList>
    </citation>
    <scope>NUCLEOTIDE SEQUENCE</scope>
</reference>